<dbReference type="InterPro" id="IPR050706">
    <property type="entry name" value="Cyclic-di-GMP_PDE-like"/>
</dbReference>
<dbReference type="AlphaFoldDB" id="A0A1H3GFD7"/>
<name>A0A1H3GFD7_9BACT</name>
<dbReference type="PANTHER" id="PTHR33121:SF71">
    <property type="entry name" value="OXYGEN SENSOR PROTEIN DOSP"/>
    <property type="match status" value="1"/>
</dbReference>
<evidence type="ECO:0000259" key="1">
    <source>
        <dbReference type="PROSITE" id="PS50883"/>
    </source>
</evidence>
<proteinExistence type="predicted"/>
<accession>A0A1H3GFD7</accession>
<organism evidence="2 3">
    <name type="scientific">Acetomicrobium thermoterrenum DSM 13490</name>
    <dbReference type="NCBI Taxonomy" id="1120987"/>
    <lineage>
        <taxon>Bacteria</taxon>
        <taxon>Thermotogati</taxon>
        <taxon>Synergistota</taxon>
        <taxon>Synergistia</taxon>
        <taxon>Synergistales</taxon>
        <taxon>Acetomicrobiaceae</taxon>
        <taxon>Acetomicrobium</taxon>
    </lineage>
</organism>
<dbReference type="PANTHER" id="PTHR33121">
    <property type="entry name" value="CYCLIC DI-GMP PHOSPHODIESTERASE PDEF"/>
    <property type="match status" value="1"/>
</dbReference>
<dbReference type="Pfam" id="PF00563">
    <property type="entry name" value="EAL"/>
    <property type="match status" value="1"/>
</dbReference>
<dbReference type="GO" id="GO:0071111">
    <property type="term" value="F:cyclic-guanylate-specific phosphodiesterase activity"/>
    <property type="evidence" value="ECO:0007669"/>
    <property type="project" value="InterPro"/>
</dbReference>
<dbReference type="PROSITE" id="PS50883">
    <property type="entry name" value="EAL"/>
    <property type="match status" value="1"/>
</dbReference>
<dbReference type="Proteomes" id="UP000199266">
    <property type="component" value="Unassembled WGS sequence"/>
</dbReference>
<keyword evidence="3" id="KW-1185">Reference proteome</keyword>
<dbReference type="Gene3D" id="3.20.20.450">
    <property type="entry name" value="EAL domain"/>
    <property type="match status" value="1"/>
</dbReference>
<protein>
    <submittedName>
        <fullName evidence="2">EAL domain-containing protein</fullName>
    </submittedName>
</protein>
<dbReference type="RefSeq" id="WP_091461772.1">
    <property type="nucleotide sequence ID" value="NZ_FNPD01000008.1"/>
</dbReference>
<dbReference type="EMBL" id="FNPD01000008">
    <property type="protein sequence ID" value="SDY02072.1"/>
    <property type="molecule type" value="Genomic_DNA"/>
</dbReference>
<gene>
    <name evidence="2" type="ORF">SAMN03080603_01504</name>
</gene>
<sequence>MSEWISQGIELEKLSINVSASQCHDETFVDNIETDERDRVIVRGIVKVGEVMGMEVIAEGVERKEQLEILRNLGIRYLKGYLYSPPLEKG</sequence>
<evidence type="ECO:0000313" key="2">
    <source>
        <dbReference type="EMBL" id="SDY02072.1"/>
    </source>
</evidence>
<evidence type="ECO:0000313" key="3">
    <source>
        <dbReference type="Proteomes" id="UP000199266"/>
    </source>
</evidence>
<feature type="domain" description="EAL" evidence="1">
    <location>
        <begin position="1"/>
        <end position="90"/>
    </location>
</feature>
<dbReference type="SUPFAM" id="SSF141868">
    <property type="entry name" value="EAL domain-like"/>
    <property type="match status" value="1"/>
</dbReference>
<reference evidence="3" key="1">
    <citation type="submission" date="2016-10" db="EMBL/GenBank/DDBJ databases">
        <authorList>
            <person name="Varghese N."/>
            <person name="Submissions S."/>
        </authorList>
    </citation>
    <scope>NUCLEOTIDE SEQUENCE [LARGE SCALE GENOMIC DNA]</scope>
    <source>
        <strain evidence="3">DSM 13490</strain>
    </source>
</reference>
<dbReference type="InterPro" id="IPR035919">
    <property type="entry name" value="EAL_sf"/>
</dbReference>
<dbReference type="InterPro" id="IPR001633">
    <property type="entry name" value="EAL_dom"/>
</dbReference>